<name>A0A0A9HVD3_ARUDO</name>
<dbReference type="AlphaFoldDB" id="A0A0A9HVD3"/>
<accession>A0A0A9HVD3</accession>
<sequence>MGIVLQHELQVLQNYKLVASFSWSDN</sequence>
<dbReference type="EMBL" id="GBRH01158107">
    <property type="protein sequence ID" value="JAE39789.1"/>
    <property type="molecule type" value="Transcribed_RNA"/>
</dbReference>
<reference evidence="1" key="2">
    <citation type="journal article" date="2015" name="Data Brief">
        <title>Shoot transcriptome of the giant reed, Arundo donax.</title>
        <authorList>
            <person name="Barrero R.A."/>
            <person name="Guerrero F.D."/>
            <person name="Moolhuijzen P."/>
            <person name="Goolsby J.A."/>
            <person name="Tidwell J."/>
            <person name="Bellgard S.E."/>
            <person name="Bellgard M.I."/>
        </authorList>
    </citation>
    <scope>NUCLEOTIDE SEQUENCE</scope>
    <source>
        <tissue evidence="1">Shoot tissue taken approximately 20 cm above the soil surface</tissue>
    </source>
</reference>
<reference evidence="1" key="1">
    <citation type="submission" date="2014-09" db="EMBL/GenBank/DDBJ databases">
        <authorList>
            <person name="Magalhaes I.L.F."/>
            <person name="Oliveira U."/>
            <person name="Santos F.R."/>
            <person name="Vidigal T.H.D.A."/>
            <person name="Brescovit A.D."/>
            <person name="Santos A.J."/>
        </authorList>
    </citation>
    <scope>NUCLEOTIDE SEQUENCE</scope>
    <source>
        <tissue evidence="1">Shoot tissue taken approximately 20 cm above the soil surface</tissue>
    </source>
</reference>
<evidence type="ECO:0000313" key="1">
    <source>
        <dbReference type="EMBL" id="JAE39789.1"/>
    </source>
</evidence>
<organism evidence="1">
    <name type="scientific">Arundo donax</name>
    <name type="common">Giant reed</name>
    <name type="synonym">Donax arundinaceus</name>
    <dbReference type="NCBI Taxonomy" id="35708"/>
    <lineage>
        <taxon>Eukaryota</taxon>
        <taxon>Viridiplantae</taxon>
        <taxon>Streptophyta</taxon>
        <taxon>Embryophyta</taxon>
        <taxon>Tracheophyta</taxon>
        <taxon>Spermatophyta</taxon>
        <taxon>Magnoliopsida</taxon>
        <taxon>Liliopsida</taxon>
        <taxon>Poales</taxon>
        <taxon>Poaceae</taxon>
        <taxon>PACMAD clade</taxon>
        <taxon>Arundinoideae</taxon>
        <taxon>Arundineae</taxon>
        <taxon>Arundo</taxon>
    </lineage>
</organism>
<protein>
    <submittedName>
        <fullName evidence="1">Uncharacterized protein</fullName>
    </submittedName>
</protein>
<proteinExistence type="predicted"/>